<dbReference type="InterPro" id="IPR002401">
    <property type="entry name" value="Cyt_P450_E_grp-I"/>
</dbReference>
<protein>
    <recommendedName>
        <fullName evidence="12">Cytochrome P450</fullName>
    </recommendedName>
</protein>
<evidence type="ECO:0008006" key="12">
    <source>
        <dbReference type="Google" id="ProtNLM"/>
    </source>
</evidence>
<keyword evidence="2 9" id="KW-0812">Transmembrane</keyword>
<dbReference type="InterPro" id="IPR036396">
    <property type="entry name" value="Cyt_P450_sf"/>
</dbReference>
<evidence type="ECO:0000256" key="7">
    <source>
        <dbReference type="PIRSR" id="PIRSR602401-1"/>
    </source>
</evidence>
<dbReference type="GO" id="GO:0020037">
    <property type="term" value="F:heme binding"/>
    <property type="evidence" value="ECO:0007669"/>
    <property type="project" value="InterPro"/>
</dbReference>
<dbReference type="PANTHER" id="PTHR24298:SF800">
    <property type="entry name" value="CYTOCHROME P450 89A2-RELATED"/>
    <property type="match status" value="1"/>
</dbReference>
<keyword evidence="6 9" id="KW-0472">Membrane</keyword>
<dbReference type="EMBL" id="JARYMX010000002">
    <property type="protein sequence ID" value="KAJ9564018.1"/>
    <property type="molecule type" value="Genomic_DNA"/>
</dbReference>
<evidence type="ECO:0000256" key="9">
    <source>
        <dbReference type="SAM" id="Phobius"/>
    </source>
</evidence>
<dbReference type="GO" id="GO:0005506">
    <property type="term" value="F:iron ion binding"/>
    <property type="evidence" value="ECO:0007669"/>
    <property type="project" value="InterPro"/>
</dbReference>
<dbReference type="InterPro" id="IPR051103">
    <property type="entry name" value="Plant_metabolite_P450s"/>
</dbReference>
<feature type="transmembrane region" description="Helical" evidence="9">
    <location>
        <begin position="6"/>
        <end position="22"/>
    </location>
</feature>
<keyword evidence="8" id="KW-0503">Monooxygenase</keyword>
<dbReference type="InterPro" id="IPR017972">
    <property type="entry name" value="Cyt_P450_CS"/>
</dbReference>
<sequence length="507" mass="57176">METWFVVVVSLCMAGIIGSVAFRRKKLPPGPSFLSSNLLLLTNSRVRPGDLLGNLKSKYGPLITLSIGFRPSIFVSDHSLAHRILIQKGAIFSDRPKTIPQRNISTATYGPTWRLLRRNLASELLHPSCVKSYSWARKWMLHVLIGRLQVAEKAGAGSGIQVIEHFQFAMLSLLVLMCFGEKLDERKIDEITRVQRDMLLVFGSGRFTVLAAFPKLGKILFRNRWNEFRKMVEDKERVLFPLIKSRIEASKSVPQLGTVAYVDTLVNLRLPEEETTTNGGKLTDKEMVSMCSEFLTAGIDATSTALQWIMANLVKHPHIQSKLYDEIVSVVGPPPPPGEQPESTINEDDLRKMAYLKAVVLEGLRRHPPSHFLLLPHRVTKEVEVEGYVIPEGATVNFFVAEMGRDPKVWDDPMEFKPERFLLIDGFDLTGSKGIKMMPFGAGRRICPGSDLALLHLEYFVANLIWFFQWNAVDGYGVDLSEKVEFSVVMKNPLRTQITSRAEKRNI</sequence>
<organism evidence="10 11">
    <name type="scientific">Centaurea solstitialis</name>
    <name type="common">yellow star-thistle</name>
    <dbReference type="NCBI Taxonomy" id="347529"/>
    <lineage>
        <taxon>Eukaryota</taxon>
        <taxon>Viridiplantae</taxon>
        <taxon>Streptophyta</taxon>
        <taxon>Embryophyta</taxon>
        <taxon>Tracheophyta</taxon>
        <taxon>Spermatophyta</taxon>
        <taxon>Magnoliopsida</taxon>
        <taxon>eudicotyledons</taxon>
        <taxon>Gunneridae</taxon>
        <taxon>Pentapetalae</taxon>
        <taxon>asterids</taxon>
        <taxon>campanulids</taxon>
        <taxon>Asterales</taxon>
        <taxon>Asteraceae</taxon>
        <taxon>Carduoideae</taxon>
        <taxon>Cardueae</taxon>
        <taxon>Centaureinae</taxon>
        <taxon>Centaurea</taxon>
    </lineage>
</organism>
<evidence type="ECO:0000256" key="2">
    <source>
        <dbReference type="ARBA" id="ARBA00022692"/>
    </source>
</evidence>
<name>A0AA38TVP1_9ASTR</name>
<dbReference type="Pfam" id="PF00067">
    <property type="entry name" value="p450"/>
    <property type="match status" value="1"/>
</dbReference>
<evidence type="ECO:0000313" key="10">
    <source>
        <dbReference type="EMBL" id="KAJ9564018.1"/>
    </source>
</evidence>
<dbReference type="InterPro" id="IPR001128">
    <property type="entry name" value="Cyt_P450"/>
</dbReference>
<accession>A0AA38TVP1</accession>
<dbReference type="PROSITE" id="PS00086">
    <property type="entry name" value="CYTOCHROME_P450"/>
    <property type="match status" value="1"/>
</dbReference>
<evidence type="ECO:0000256" key="3">
    <source>
        <dbReference type="ARBA" id="ARBA00022723"/>
    </source>
</evidence>
<comment type="subcellular location">
    <subcellularLocation>
        <location evidence="1">Membrane</location>
        <topology evidence="1">Single-pass membrane protein</topology>
    </subcellularLocation>
</comment>
<comment type="caution">
    <text evidence="10">The sequence shown here is derived from an EMBL/GenBank/DDBJ whole genome shotgun (WGS) entry which is preliminary data.</text>
</comment>
<reference evidence="10" key="1">
    <citation type="submission" date="2023-03" db="EMBL/GenBank/DDBJ databases">
        <title>Chromosome-scale reference genome and RAD-based genetic map of yellow starthistle (Centaurea solstitialis) reveal putative structural variation and QTLs associated with invader traits.</title>
        <authorList>
            <person name="Reatini B."/>
            <person name="Cang F.A."/>
            <person name="Jiang Q."/>
            <person name="Mckibben M.T.W."/>
            <person name="Barker M.S."/>
            <person name="Rieseberg L.H."/>
            <person name="Dlugosch K.M."/>
        </authorList>
    </citation>
    <scope>NUCLEOTIDE SEQUENCE</scope>
    <source>
        <strain evidence="10">CAN-66</strain>
        <tissue evidence="10">Leaf</tissue>
    </source>
</reference>
<evidence type="ECO:0000256" key="5">
    <source>
        <dbReference type="ARBA" id="ARBA00023002"/>
    </source>
</evidence>
<keyword evidence="3 7" id="KW-0479">Metal-binding</keyword>
<dbReference type="PANTHER" id="PTHR24298">
    <property type="entry name" value="FLAVONOID 3'-MONOOXYGENASE-RELATED"/>
    <property type="match status" value="1"/>
</dbReference>
<proteinExistence type="inferred from homology"/>
<dbReference type="SUPFAM" id="SSF48264">
    <property type="entry name" value="Cytochrome P450"/>
    <property type="match status" value="1"/>
</dbReference>
<evidence type="ECO:0000256" key="8">
    <source>
        <dbReference type="RuleBase" id="RU000461"/>
    </source>
</evidence>
<dbReference type="Proteomes" id="UP001172457">
    <property type="component" value="Chromosome 2"/>
</dbReference>
<comment type="similarity">
    <text evidence="8">Belongs to the cytochrome P450 family.</text>
</comment>
<dbReference type="GO" id="GO:0016020">
    <property type="term" value="C:membrane"/>
    <property type="evidence" value="ECO:0007669"/>
    <property type="project" value="UniProtKB-SubCell"/>
</dbReference>
<keyword evidence="5 8" id="KW-0560">Oxidoreductase</keyword>
<dbReference type="GO" id="GO:0016709">
    <property type="term" value="F:oxidoreductase activity, acting on paired donors, with incorporation or reduction of molecular oxygen, NAD(P)H as one donor, and incorporation of one atom of oxygen"/>
    <property type="evidence" value="ECO:0007669"/>
    <property type="project" value="TreeGrafter"/>
</dbReference>
<keyword evidence="4 9" id="KW-1133">Transmembrane helix</keyword>
<dbReference type="PRINTS" id="PR00385">
    <property type="entry name" value="P450"/>
</dbReference>
<evidence type="ECO:0000256" key="4">
    <source>
        <dbReference type="ARBA" id="ARBA00022989"/>
    </source>
</evidence>
<evidence type="ECO:0000256" key="6">
    <source>
        <dbReference type="ARBA" id="ARBA00023136"/>
    </source>
</evidence>
<evidence type="ECO:0000313" key="11">
    <source>
        <dbReference type="Proteomes" id="UP001172457"/>
    </source>
</evidence>
<gene>
    <name evidence="10" type="ORF">OSB04_009178</name>
</gene>
<dbReference type="PRINTS" id="PR00463">
    <property type="entry name" value="EP450I"/>
</dbReference>
<feature type="binding site" description="axial binding residue" evidence="7">
    <location>
        <position position="447"/>
    </location>
    <ligand>
        <name>heme</name>
        <dbReference type="ChEBI" id="CHEBI:30413"/>
    </ligand>
    <ligandPart>
        <name>Fe</name>
        <dbReference type="ChEBI" id="CHEBI:18248"/>
    </ligandPart>
</feature>
<keyword evidence="7 8" id="KW-0349">Heme</keyword>
<keyword evidence="7 8" id="KW-0408">Iron</keyword>
<dbReference type="AlphaFoldDB" id="A0AA38TVP1"/>
<comment type="cofactor">
    <cofactor evidence="7">
        <name>heme</name>
        <dbReference type="ChEBI" id="CHEBI:30413"/>
    </cofactor>
</comment>
<keyword evidence="11" id="KW-1185">Reference proteome</keyword>
<evidence type="ECO:0000256" key="1">
    <source>
        <dbReference type="ARBA" id="ARBA00004167"/>
    </source>
</evidence>
<dbReference type="Gene3D" id="1.10.630.10">
    <property type="entry name" value="Cytochrome P450"/>
    <property type="match status" value="1"/>
</dbReference>
<dbReference type="CDD" id="cd11075">
    <property type="entry name" value="CYP77_89"/>
    <property type="match status" value="1"/>
</dbReference>